<sequence>MIKKITLLAGLMLTSLSLQAATPKQD</sequence>
<name>A0A382QDV9_9ZZZZ</name>
<dbReference type="AlphaFoldDB" id="A0A382QDV9"/>
<reference evidence="1" key="1">
    <citation type="submission" date="2018-05" db="EMBL/GenBank/DDBJ databases">
        <authorList>
            <person name="Lanie J.A."/>
            <person name="Ng W.-L."/>
            <person name="Kazmierczak K.M."/>
            <person name="Andrzejewski T.M."/>
            <person name="Davidsen T.M."/>
            <person name="Wayne K.J."/>
            <person name="Tettelin H."/>
            <person name="Glass J.I."/>
            <person name="Rusch D."/>
            <person name="Podicherti R."/>
            <person name="Tsui H.-C.T."/>
            <person name="Winkler M.E."/>
        </authorList>
    </citation>
    <scope>NUCLEOTIDE SEQUENCE</scope>
</reference>
<feature type="non-terminal residue" evidence="1">
    <location>
        <position position="26"/>
    </location>
</feature>
<gene>
    <name evidence="1" type="ORF">METZ01_LOCUS336480</name>
</gene>
<evidence type="ECO:0000313" key="1">
    <source>
        <dbReference type="EMBL" id="SVC83626.1"/>
    </source>
</evidence>
<dbReference type="EMBL" id="UINC01113786">
    <property type="protein sequence ID" value="SVC83626.1"/>
    <property type="molecule type" value="Genomic_DNA"/>
</dbReference>
<accession>A0A382QDV9</accession>
<organism evidence="1">
    <name type="scientific">marine metagenome</name>
    <dbReference type="NCBI Taxonomy" id="408172"/>
    <lineage>
        <taxon>unclassified sequences</taxon>
        <taxon>metagenomes</taxon>
        <taxon>ecological metagenomes</taxon>
    </lineage>
</organism>
<proteinExistence type="predicted"/>
<protein>
    <submittedName>
        <fullName evidence="1">Uncharacterized protein</fullName>
    </submittedName>
</protein>